<dbReference type="RefSeq" id="WP_212785660.1">
    <property type="nucleotide sequence ID" value="NZ_AP019536.1"/>
</dbReference>
<dbReference type="InterPro" id="IPR017578">
    <property type="entry name" value="Ribazole_CobC"/>
</dbReference>
<evidence type="ECO:0000313" key="3">
    <source>
        <dbReference type="EMBL" id="BBJ00421.1"/>
    </source>
</evidence>
<accession>A0AAN1T0E0</accession>
<dbReference type="KEGG" id="fku:FGKAn22_21130"/>
<protein>
    <recommendedName>
        <fullName evidence="1">Alpha-ribazole phosphatase</fullName>
        <ecNumber evidence="1">3.1.3.73</ecNumber>
    </recommendedName>
</protein>
<evidence type="ECO:0000256" key="2">
    <source>
        <dbReference type="PIRSR" id="PIRSR613078-3"/>
    </source>
</evidence>
<evidence type="ECO:0000313" key="4">
    <source>
        <dbReference type="Proteomes" id="UP001319121"/>
    </source>
</evidence>
<dbReference type="SMART" id="SM00855">
    <property type="entry name" value="PGAM"/>
    <property type="match status" value="1"/>
</dbReference>
<dbReference type="PANTHER" id="PTHR48100">
    <property type="entry name" value="BROAD-SPECIFICITY PHOSPHATASE YOR283W-RELATED"/>
    <property type="match status" value="1"/>
</dbReference>
<dbReference type="EC" id="3.1.3.73" evidence="1"/>
<proteinExistence type="predicted"/>
<dbReference type="Proteomes" id="UP001319121">
    <property type="component" value="Chromosome"/>
</dbReference>
<reference evidence="3 4" key="1">
    <citation type="submission" date="2019-03" db="EMBL/GenBank/DDBJ databases">
        <title>Complete genome sequence of Ferrigenium kumadai strain An22, a microaerophilic iron-oxidizing bacterium isolated from a paddy field soil.</title>
        <authorList>
            <person name="Watanabe T."/>
            <person name="Asakawa S."/>
        </authorList>
    </citation>
    <scope>NUCLEOTIDE SEQUENCE [LARGE SCALE GENOMIC DNA]</scope>
    <source>
        <strain evidence="3 4">An22</strain>
    </source>
</reference>
<keyword evidence="4" id="KW-1185">Reference proteome</keyword>
<dbReference type="GO" id="GO:0043755">
    <property type="term" value="F:alpha-ribazole phosphatase activity"/>
    <property type="evidence" value="ECO:0007669"/>
    <property type="project" value="UniProtKB-UniRule"/>
</dbReference>
<sequence>MQTLYLIRHTRPRIAPGICYGQFDIDVADSFEEEAGNVLHYLPPLELVIASPLRRARRLAEHLAQAQNCELRSDARLMEKHFGAWEGKAWDDIPRNEIDAWAADVMDYAPPGGESAQEVMQRVRAFMRDLVQLPQQNIALTAHGGSIRAMLASMANVPLAHTLNWQMEYGAVICVRN</sequence>
<dbReference type="AlphaFoldDB" id="A0AAN1T0E0"/>
<dbReference type="InterPro" id="IPR050275">
    <property type="entry name" value="PGM_Phosphatase"/>
</dbReference>
<dbReference type="InterPro" id="IPR029033">
    <property type="entry name" value="His_PPase_superfam"/>
</dbReference>
<dbReference type="CDD" id="cd07067">
    <property type="entry name" value="HP_PGM_like"/>
    <property type="match status" value="1"/>
</dbReference>
<dbReference type="Gene3D" id="3.40.50.1240">
    <property type="entry name" value="Phosphoglycerate mutase-like"/>
    <property type="match status" value="1"/>
</dbReference>
<dbReference type="SUPFAM" id="SSF53254">
    <property type="entry name" value="Phosphoglycerate mutase-like"/>
    <property type="match status" value="1"/>
</dbReference>
<dbReference type="Pfam" id="PF00300">
    <property type="entry name" value="His_Phos_1"/>
    <property type="match status" value="1"/>
</dbReference>
<dbReference type="PANTHER" id="PTHR48100:SF59">
    <property type="entry name" value="ADENOSYLCOBALAMIN_ALPHA-RIBAZOLE PHOSPHATASE"/>
    <property type="match status" value="1"/>
</dbReference>
<gene>
    <name evidence="3" type="primary">gpmB</name>
    <name evidence="3" type="ORF">FGKAn22_21130</name>
</gene>
<name>A0AAN1T0E0_9PROT</name>
<dbReference type="EMBL" id="AP019536">
    <property type="protein sequence ID" value="BBJ00421.1"/>
    <property type="molecule type" value="Genomic_DNA"/>
</dbReference>
<dbReference type="InterPro" id="IPR013078">
    <property type="entry name" value="His_Pase_superF_clade-1"/>
</dbReference>
<dbReference type="GO" id="GO:0005737">
    <property type="term" value="C:cytoplasm"/>
    <property type="evidence" value="ECO:0007669"/>
    <property type="project" value="TreeGrafter"/>
</dbReference>
<feature type="site" description="Transition state stabilizer" evidence="2">
    <location>
        <position position="143"/>
    </location>
</feature>
<evidence type="ECO:0000256" key="1">
    <source>
        <dbReference type="NCBIfam" id="TIGR03162"/>
    </source>
</evidence>
<organism evidence="3 4">
    <name type="scientific">Ferrigenium kumadai</name>
    <dbReference type="NCBI Taxonomy" id="1682490"/>
    <lineage>
        <taxon>Bacteria</taxon>
        <taxon>Pseudomonadati</taxon>
        <taxon>Pseudomonadota</taxon>
        <taxon>Betaproteobacteria</taxon>
        <taxon>Nitrosomonadales</taxon>
        <taxon>Gallionellaceae</taxon>
        <taxon>Ferrigenium</taxon>
    </lineage>
</organism>
<dbReference type="GO" id="GO:0009236">
    <property type="term" value="P:cobalamin biosynthetic process"/>
    <property type="evidence" value="ECO:0007669"/>
    <property type="project" value="UniProtKB-UniRule"/>
</dbReference>
<dbReference type="NCBIfam" id="TIGR03162">
    <property type="entry name" value="ribazole_cobC"/>
    <property type="match status" value="1"/>
</dbReference>